<keyword evidence="6" id="KW-0443">Lipid metabolism</keyword>
<comment type="caution">
    <text evidence="8">The sequence shown here is derived from an EMBL/GenBank/DDBJ whole genome shotgun (WGS) entry which is preliminary data.</text>
</comment>
<dbReference type="GO" id="GO:0009245">
    <property type="term" value="P:lipid A biosynthetic process"/>
    <property type="evidence" value="ECO:0007669"/>
    <property type="project" value="UniProtKB-KW"/>
</dbReference>
<evidence type="ECO:0000256" key="5">
    <source>
        <dbReference type="ARBA" id="ARBA00022679"/>
    </source>
</evidence>
<dbReference type="GO" id="GO:0016020">
    <property type="term" value="C:membrane"/>
    <property type="evidence" value="ECO:0007669"/>
    <property type="project" value="GOC"/>
</dbReference>
<evidence type="ECO:0000256" key="2">
    <source>
        <dbReference type="ARBA" id="ARBA00022516"/>
    </source>
</evidence>
<dbReference type="OMA" id="EITSECA"/>
<evidence type="ECO:0000256" key="4">
    <source>
        <dbReference type="ARBA" id="ARBA00022676"/>
    </source>
</evidence>
<evidence type="ECO:0000313" key="8">
    <source>
        <dbReference type="EMBL" id="CAD8108179.1"/>
    </source>
</evidence>
<evidence type="ECO:0000313" key="9">
    <source>
        <dbReference type="Proteomes" id="UP000688137"/>
    </source>
</evidence>
<dbReference type="Proteomes" id="UP000688137">
    <property type="component" value="Unassembled WGS sequence"/>
</dbReference>
<dbReference type="PANTHER" id="PTHR30372:SF4">
    <property type="entry name" value="LIPID-A-DISACCHARIDE SYNTHASE, MITOCHONDRIAL-RELATED"/>
    <property type="match status" value="1"/>
</dbReference>
<keyword evidence="3" id="KW-0441">Lipid A biosynthesis</keyword>
<dbReference type="AlphaFoldDB" id="A0A8S1PZV3"/>
<comment type="catalytic activity">
    <reaction evidence="7">
        <text>a lipid X + a UDP-2-N,3-O-bis[(3R)-3-hydroxyacyl]-alpha-D-glucosamine = a lipid A disaccharide + UDP + H(+)</text>
        <dbReference type="Rhea" id="RHEA:67828"/>
        <dbReference type="ChEBI" id="CHEBI:15378"/>
        <dbReference type="ChEBI" id="CHEBI:58223"/>
        <dbReference type="ChEBI" id="CHEBI:137748"/>
        <dbReference type="ChEBI" id="CHEBI:176338"/>
        <dbReference type="ChEBI" id="CHEBI:176343"/>
        <dbReference type="EC" id="2.4.1.182"/>
    </reaction>
</comment>
<proteinExistence type="predicted"/>
<reference evidence="8" key="1">
    <citation type="submission" date="2021-01" db="EMBL/GenBank/DDBJ databases">
        <authorList>
            <consortium name="Genoscope - CEA"/>
            <person name="William W."/>
        </authorList>
    </citation>
    <scope>NUCLEOTIDE SEQUENCE</scope>
</reference>
<accession>A0A8S1PZV3</accession>
<dbReference type="GO" id="GO:0008915">
    <property type="term" value="F:lipid-A-disaccharide synthase activity"/>
    <property type="evidence" value="ECO:0007669"/>
    <property type="project" value="UniProtKB-EC"/>
</dbReference>
<name>A0A8S1PZV3_PARPR</name>
<dbReference type="PANTHER" id="PTHR30372">
    <property type="entry name" value="LIPID-A-DISACCHARIDE SYNTHASE"/>
    <property type="match status" value="1"/>
</dbReference>
<dbReference type="InterPro" id="IPR003835">
    <property type="entry name" value="Glyco_trans_19"/>
</dbReference>
<dbReference type="GO" id="GO:0005543">
    <property type="term" value="F:phospholipid binding"/>
    <property type="evidence" value="ECO:0007669"/>
    <property type="project" value="TreeGrafter"/>
</dbReference>
<keyword evidence="4" id="KW-0328">Glycosyltransferase</keyword>
<keyword evidence="2" id="KW-0444">Lipid biosynthesis</keyword>
<evidence type="ECO:0000256" key="3">
    <source>
        <dbReference type="ARBA" id="ARBA00022556"/>
    </source>
</evidence>
<protein>
    <recommendedName>
        <fullName evidence="1">lipid-A-disaccharide synthase</fullName>
        <ecNumber evidence="1">2.4.1.182</ecNumber>
    </recommendedName>
</protein>
<evidence type="ECO:0000256" key="6">
    <source>
        <dbReference type="ARBA" id="ARBA00023098"/>
    </source>
</evidence>
<evidence type="ECO:0000256" key="1">
    <source>
        <dbReference type="ARBA" id="ARBA00012687"/>
    </source>
</evidence>
<keyword evidence="9" id="KW-1185">Reference proteome</keyword>
<dbReference type="EMBL" id="CAJJDM010000139">
    <property type="protein sequence ID" value="CAD8108179.1"/>
    <property type="molecule type" value="Genomic_DNA"/>
</dbReference>
<evidence type="ECO:0000256" key="7">
    <source>
        <dbReference type="ARBA" id="ARBA00048975"/>
    </source>
</evidence>
<organism evidence="8 9">
    <name type="scientific">Paramecium primaurelia</name>
    <dbReference type="NCBI Taxonomy" id="5886"/>
    <lineage>
        <taxon>Eukaryota</taxon>
        <taxon>Sar</taxon>
        <taxon>Alveolata</taxon>
        <taxon>Ciliophora</taxon>
        <taxon>Intramacronucleata</taxon>
        <taxon>Oligohymenophorea</taxon>
        <taxon>Peniculida</taxon>
        <taxon>Parameciidae</taxon>
        <taxon>Paramecium</taxon>
    </lineage>
</organism>
<gene>
    <name evidence="8" type="ORF">PPRIM_AZ9-3.1.T1360049</name>
</gene>
<sequence length="503" mass="58299">MKQATIFLSAACPSTDVHLARVMSAIKVAKPDTEFRFVGIGGPQMGHEGLETIGVDYHEFQYKPFFPFRNFYRLATENAMHPVHMYKRWINKKVLNKLDKQYFEIVQHYQPSAFLNFENEFFMIQFYKKLRESYRHFNRICPPTFQYGLTHKDQPQYGQKYVDHWFTRTPMKQSNWEKFTFPHTQVGPDGLYRAFRHLLSNSPQYKDLVQNDTIYLPGGEFFRFDDFLADRINEQRKKYRQQQNIGDQELLIFVAGGNTSKEIPFCLKTVAEGISRFLKLDEMKNYPSDQIKIIVSVPEFVEHKDRTIKVINSIKWPAKVIQVQTESEKFSALAASDIGLACNGQIVAECAAFQLPTIILDPKPTIQMYYTSLYNGIDNDLNIAYNGIVYPELVMSTIPNKIAYSLLEHYQDPKLRYFYAKQYAPILQKTLALSQNSVPTELANRFNSVQLTGYSSAYQVIANTVLKAAQVYDHIHSQSNFTTQQNENLRIEAMQSLGWAKGL</sequence>
<keyword evidence="5" id="KW-0808">Transferase</keyword>
<dbReference type="EC" id="2.4.1.182" evidence="1"/>